<organism evidence="1 2">
    <name type="scientific">Faecousia intestinalis</name>
    <dbReference type="NCBI Taxonomy" id="3133167"/>
    <lineage>
        <taxon>Bacteria</taxon>
        <taxon>Bacillati</taxon>
        <taxon>Bacillota</taxon>
        <taxon>Clostridia</taxon>
        <taxon>Eubacteriales</taxon>
        <taxon>Oscillospiraceae</taxon>
        <taxon>Faecousia</taxon>
    </lineage>
</organism>
<evidence type="ECO:0000313" key="2">
    <source>
        <dbReference type="Proteomes" id="UP001491552"/>
    </source>
</evidence>
<keyword evidence="2" id="KW-1185">Reference proteome</keyword>
<gene>
    <name evidence="1" type="ORF">WMO66_14385</name>
</gene>
<sequence>MKRNIRRVLIGLAFAAAALVLVGVQKYYPKYRDFREQTNYRFASIADFFYQLGEARLLSYQFSDQDVSDIEVGLQHIRTMEIVTSQGNMYLQAVAVKSAFGTYYRFFDCHYDIDWDLVSTADFSDKLDGFARIKALQLDGGFLFQVIASSYFLDSNGRPLESFRINQDYYFNHSEYPGYLQLFWVEGDELPEGYHLSCLDDSFFSVDYEGLVDSYQREKLYREANR</sequence>
<comment type="caution">
    <text evidence="1">The sequence shown here is derived from an EMBL/GenBank/DDBJ whole genome shotgun (WGS) entry which is preliminary data.</text>
</comment>
<reference evidence="1 2" key="1">
    <citation type="submission" date="2024-03" db="EMBL/GenBank/DDBJ databases">
        <title>Human intestinal bacterial collection.</title>
        <authorList>
            <person name="Pauvert C."/>
            <person name="Hitch T.C.A."/>
            <person name="Clavel T."/>
        </authorList>
    </citation>
    <scope>NUCLEOTIDE SEQUENCE [LARGE SCALE GENOMIC DNA]</scope>
    <source>
        <strain evidence="1 2">CLA-AA-H192</strain>
    </source>
</reference>
<proteinExistence type="predicted"/>
<name>A0ABV1GAK9_9FIRM</name>
<dbReference type="EMBL" id="JBBMFF010000280">
    <property type="protein sequence ID" value="MEQ2512415.1"/>
    <property type="molecule type" value="Genomic_DNA"/>
</dbReference>
<dbReference type="RefSeq" id="WP_349137042.1">
    <property type="nucleotide sequence ID" value="NZ_JBBMFF010000280.1"/>
</dbReference>
<protein>
    <submittedName>
        <fullName evidence="1">Uncharacterized protein</fullName>
    </submittedName>
</protein>
<dbReference type="Proteomes" id="UP001491552">
    <property type="component" value="Unassembled WGS sequence"/>
</dbReference>
<accession>A0ABV1GAK9</accession>
<evidence type="ECO:0000313" key="1">
    <source>
        <dbReference type="EMBL" id="MEQ2512415.1"/>
    </source>
</evidence>